<protein>
    <submittedName>
        <fullName evidence="2">Uncharacterized protein</fullName>
    </submittedName>
</protein>
<dbReference type="InterPro" id="IPR011989">
    <property type="entry name" value="ARM-like"/>
</dbReference>
<dbReference type="InterPro" id="IPR016024">
    <property type="entry name" value="ARM-type_fold"/>
</dbReference>
<sequence>MVWKGLMAVAQMASHEILCSELGKRGAIATVVDMFHTYENDVPLQQQALWSLDALSTYDTNVERFSQNGVIPILHELLVVIPKYGKKQKGSAKDKKKADKEAKDPAVAENVITPYRLRKLYTVAELIEGAKPPKPEKKEKKKKLELRPKPKKTKFGRVGDDPSWKGEGNSEGLDLDKGSEVEEALKNDKSMGNPYLSKDGKTVVNKGAIVPVNMKGS</sequence>
<feature type="region of interest" description="Disordered" evidence="1">
    <location>
        <begin position="131"/>
        <end position="179"/>
    </location>
</feature>
<dbReference type="SUPFAM" id="SSF48371">
    <property type="entry name" value="ARM repeat"/>
    <property type="match status" value="1"/>
</dbReference>
<dbReference type="Gene3D" id="1.25.10.10">
    <property type="entry name" value="Leucine-rich Repeat Variant"/>
    <property type="match status" value="1"/>
</dbReference>
<evidence type="ECO:0000313" key="2">
    <source>
        <dbReference type="EMBL" id="CAD9380221.1"/>
    </source>
</evidence>
<feature type="compositionally biased region" description="Basic residues" evidence="1">
    <location>
        <begin position="139"/>
        <end position="155"/>
    </location>
</feature>
<proteinExistence type="predicted"/>
<name>A0A7S2AXA5_9STRA</name>
<organism evidence="2">
    <name type="scientific">Florenciella parvula</name>
    <dbReference type="NCBI Taxonomy" id="236787"/>
    <lineage>
        <taxon>Eukaryota</taxon>
        <taxon>Sar</taxon>
        <taxon>Stramenopiles</taxon>
        <taxon>Ochrophyta</taxon>
        <taxon>Dictyochophyceae</taxon>
        <taxon>Florenciellales</taxon>
        <taxon>Florenciella</taxon>
    </lineage>
</organism>
<reference evidence="2" key="1">
    <citation type="submission" date="2021-01" db="EMBL/GenBank/DDBJ databases">
        <authorList>
            <person name="Corre E."/>
            <person name="Pelletier E."/>
            <person name="Niang G."/>
            <person name="Scheremetjew M."/>
            <person name="Finn R."/>
            <person name="Kale V."/>
            <person name="Holt S."/>
            <person name="Cochrane G."/>
            <person name="Meng A."/>
            <person name="Brown T."/>
            <person name="Cohen L."/>
        </authorList>
    </citation>
    <scope>NUCLEOTIDE SEQUENCE</scope>
    <source>
        <strain evidence="2">RCC1693</strain>
    </source>
</reference>
<dbReference type="AlphaFoldDB" id="A0A7S2AXA5"/>
<dbReference type="EMBL" id="HBGT01000588">
    <property type="protein sequence ID" value="CAD9380221.1"/>
    <property type="molecule type" value="Transcribed_RNA"/>
</dbReference>
<evidence type="ECO:0000256" key="1">
    <source>
        <dbReference type="SAM" id="MobiDB-lite"/>
    </source>
</evidence>
<accession>A0A7S2AXA5</accession>
<gene>
    <name evidence="2" type="ORF">FPAR1323_LOCUS329</name>
</gene>